<name>A0A507DHY5_9FUNG</name>
<dbReference type="VEuPathDB" id="FungiDB:SeMB42_g05609"/>
<dbReference type="EMBL" id="QEAM01000007">
    <property type="protein sequence ID" value="TPX51204.1"/>
    <property type="molecule type" value="Genomic_DNA"/>
</dbReference>
<dbReference type="EMBL" id="QEAN01000274">
    <property type="protein sequence ID" value="TPX41356.1"/>
    <property type="molecule type" value="Genomic_DNA"/>
</dbReference>
<protein>
    <submittedName>
        <fullName evidence="3">Uncharacterized protein</fullName>
    </submittedName>
</protein>
<dbReference type="Proteomes" id="UP000317494">
    <property type="component" value="Unassembled WGS sequence"/>
</dbReference>
<gene>
    <name evidence="3" type="ORF">SeLEV6574_g00421</name>
    <name evidence="2" type="ORF">SeMB42_g05609</name>
</gene>
<keyword evidence="4" id="KW-1185">Reference proteome</keyword>
<feature type="compositionally biased region" description="Basic and acidic residues" evidence="1">
    <location>
        <begin position="72"/>
        <end position="87"/>
    </location>
</feature>
<feature type="region of interest" description="Disordered" evidence="1">
    <location>
        <begin position="1"/>
        <end position="87"/>
    </location>
</feature>
<feature type="compositionally biased region" description="Low complexity" evidence="1">
    <location>
        <begin position="1"/>
        <end position="14"/>
    </location>
</feature>
<accession>A0A507DHY5</accession>
<comment type="caution">
    <text evidence="3">The sequence shown here is derived from an EMBL/GenBank/DDBJ whole genome shotgun (WGS) entry which is preliminary data.</text>
</comment>
<organism evidence="3 5">
    <name type="scientific">Synchytrium endobioticum</name>
    <dbReference type="NCBI Taxonomy" id="286115"/>
    <lineage>
        <taxon>Eukaryota</taxon>
        <taxon>Fungi</taxon>
        <taxon>Fungi incertae sedis</taxon>
        <taxon>Chytridiomycota</taxon>
        <taxon>Chytridiomycota incertae sedis</taxon>
        <taxon>Chytridiomycetes</taxon>
        <taxon>Synchytriales</taxon>
        <taxon>Synchytriaceae</taxon>
        <taxon>Synchytrium</taxon>
    </lineage>
</organism>
<evidence type="ECO:0000313" key="4">
    <source>
        <dbReference type="Proteomes" id="UP000317494"/>
    </source>
</evidence>
<dbReference type="AlphaFoldDB" id="A0A507DHY5"/>
<evidence type="ECO:0000313" key="5">
    <source>
        <dbReference type="Proteomes" id="UP000320475"/>
    </source>
</evidence>
<reference evidence="4 5" key="1">
    <citation type="journal article" date="2019" name="Sci. Rep.">
        <title>Comparative genomics of chytrid fungi reveal insights into the obligate biotrophic and pathogenic lifestyle of Synchytrium endobioticum.</title>
        <authorList>
            <person name="van de Vossenberg B.T.L.H."/>
            <person name="Warris S."/>
            <person name="Nguyen H.D.T."/>
            <person name="van Gent-Pelzer M.P.E."/>
            <person name="Joly D.L."/>
            <person name="van de Geest H.C."/>
            <person name="Bonants P.J.M."/>
            <person name="Smith D.S."/>
            <person name="Levesque C.A."/>
            <person name="van der Lee T.A.J."/>
        </authorList>
    </citation>
    <scope>NUCLEOTIDE SEQUENCE [LARGE SCALE GENOMIC DNA]</scope>
    <source>
        <strain evidence="3 5">LEV6574</strain>
        <strain evidence="2 4">MB42</strain>
    </source>
</reference>
<feature type="compositionally biased region" description="Polar residues" evidence="1">
    <location>
        <begin position="58"/>
        <end position="71"/>
    </location>
</feature>
<proteinExistence type="predicted"/>
<dbReference type="Proteomes" id="UP000320475">
    <property type="component" value="Unassembled WGS sequence"/>
</dbReference>
<evidence type="ECO:0000313" key="2">
    <source>
        <dbReference type="EMBL" id="TPX41356.1"/>
    </source>
</evidence>
<sequence>MWTSIFSRGSSSSSAEAQNPKRDFEPTFSPAEGLTASAGGDLSSLPGTARTDRFPPTLQHQRGQTTATTAHSDSETSKPTHVKDDVPERVKITTSPMSTGSGLLSHPLSMSPAVPTEGAQAVHASGYIQGTFPADHGGGPRVIETDQPSTVHGMKEVVSGAFDKVVGHVFVSSERVADGDKRIHYGDNEIKAAMGGEAA</sequence>
<evidence type="ECO:0000256" key="1">
    <source>
        <dbReference type="SAM" id="MobiDB-lite"/>
    </source>
</evidence>
<evidence type="ECO:0000313" key="3">
    <source>
        <dbReference type="EMBL" id="TPX51204.1"/>
    </source>
</evidence>